<protein>
    <submittedName>
        <fullName evidence="2">Uncharacterized protein</fullName>
    </submittedName>
</protein>
<proteinExistence type="predicted"/>
<feature type="transmembrane region" description="Helical" evidence="1">
    <location>
        <begin position="31"/>
        <end position="49"/>
    </location>
</feature>
<sequence length="278" mass="29906">MSEQTSAQKSEASSKYESREENGNGKVLKRAIILILAIINAAISGYITWPKSHEGAFIQFLAVSLGALAAADLSIVISFIIALICVFVAVVVYFKFPVSAPPPITGWLQPGNEPTPENACSIAQSRLGEGSLLLMGGEAFLNIASPSAQRSQVAVQMGECRLLTVNVTPNGVAIDAVLYDENGKYIGDIRKNKVTLDGSRDLIIERSADLTTLVVHDRNDREILRVKYINARAITARGIFSCPKSMTRSITITDKYIDVIKGMSGNCSVNALVGISFP</sequence>
<dbReference type="EMBL" id="CP046052">
    <property type="protein sequence ID" value="QGM46275.1"/>
    <property type="molecule type" value="Genomic_DNA"/>
</dbReference>
<feature type="transmembrane region" description="Helical" evidence="1">
    <location>
        <begin position="61"/>
        <end position="94"/>
    </location>
</feature>
<evidence type="ECO:0000313" key="2">
    <source>
        <dbReference type="EMBL" id="QGM46275.1"/>
    </source>
</evidence>
<gene>
    <name evidence="2" type="ORF">H2LOC_011515</name>
</gene>
<name>A0A6B8KH35_9HYPH</name>
<evidence type="ECO:0000313" key="3">
    <source>
        <dbReference type="Proteomes" id="UP000309061"/>
    </source>
</evidence>
<dbReference type="RefSeq" id="WP_136496527.1">
    <property type="nucleotide sequence ID" value="NZ_CP046052.1"/>
</dbReference>
<dbReference type="KEGG" id="mhey:H2LOC_011515"/>
<keyword evidence="1" id="KW-0812">Transmembrane</keyword>
<dbReference type="Proteomes" id="UP000309061">
    <property type="component" value="Chromosome"/>
</dbReference>
<keyword evidence="1" id="KW-1133">Transmembrane helix</keyword>
<keyword evidence="1" id="KW-0472">Membrane</keyword>
<accession>A0A6B8KH35</accession>
<dbReference type="AlphaFoldDB" id="A0A6B8KH35"/>
<keyword evidence="3" id="KW-1185">Reference proteome</keyword>
<evidence type="ECO:0000256" key="1">
    <source>
        <dbReference type="SAM" id="Phobius"/>
    </source>
</evidence>
<organism evidence="2 3">
    <name type="scientific">Methylocystis heyeri</name>
    <dbReference type="NCBI Taxonomy" id="391905"/>
    <lineage>
        <taxon>Bacteria</taxon>
        <taxon>Pseudomonadati</taxon>
        <taxon>Pseudomonadota</taxon>
        <taxon>Alphaproteobacteria</taxon>
        <taxon>Hyphomicrobiales</taxon>
        <taxon>Methylocystaceae</taxon>
        <taxon>Methylocystis</taxon>
    </lineage>
</organism>
<reference evidence="2 3" key="1">
    <citation type="submission" date="2019-11" db="EMBL/GenBank/DDBJ databases">
        <title>The genome sequence of Methylocystis heyeri.</title>
        <authorList>
            <person name="Oshkin I.Y."/>
            <person name="Miroshnikov K."/>
            <person name="Dedysh S.N."/>
        </authorList>
    </citation>
    <scope>NUCLEOTIDE SEQUENCE [LARGE SCALE GENOMIC DNA]</scope>
    <source>
        <strain evidence="2 3">H2</strain>
    </source>
</reference>